<gene>
    <name evidence="1" type="ORF">LCGC14_0677340</name>
</gene>
<accession>A0A0F9QPB5</accession>
<proteinExistence type="predicted"/>
<sequence length="54" mass="6550">MNKQELVNKIREIEIKYKNDEEVSHLKVDALMYEYIGFTEKELKLVQDLCPWYA</sequence>
<protein>
    <submittedName>
        <fullName evidence="1">Uncharacterized protein</fullName>
    </submittedName>
</protein>
<comment type="caution">
    <text evidence="1">The sequence shown here is derived from an EMBL/GenBank/DDBJ whole genome shotgun (WGS) entry which is preliminary data.</text>
</comment>
<evidence type="ECO:0000313" key="1">
    <source>
        <dbReference type="EMBL" id="KKN46040.1"/>
    </source>
</evidence>
<name>A0A0F9QPB5_9ZZZZ</name>
<organism evidence="1">
    <name type="scientific">marine sediment metagenome</name>
    <dbReference type="NCBI Taxonomy" id="412755"/>
    <lineage>
        <taxon>unclassified sequences</taxon>
        <taxon>metagenomes</taxon>
        <taxon>ecological metagenomes</taxon>
    </lineage>
</organism>
<dbReference type="AlphaFoldDB" id="A0A0F9QPB5"/>
<dbReference type="EMBL" id="LAZR01001353">
    <property type="protein sequence ID" value="KKN46040.1"/>
    <property type="molecule type" value="Genomic_DNA"/>
</dbReference>
<reference evidence="1" key="1">
    <citation type="journal article" date="2015" name="Nature">
        <title>Complex archaea that bridge the gap between prokaryotes and eukaryotes.</title>
        <authorList>
            <person name="Spang A."/>
            <person name="Saw J.H."/>
            <person name="Jorgensen S.L."/>
            <person name="Zaremba-Niedzwiedzka K."/>
            <person name="Martijn J."/>
            <person name="Lind A.E."/>
            <person name="van Eijk R."/>
            <person name="Schleper C."/>
            <person name="Guy L."/>
            <person name="Ettema T.J."/>
        </authorList>
    </citation>
    <scope>NUCLEOTIDE SEQUENCE</scope>
</reference>